<dbReference type="PROSITE" id="PS50076">
    <property type="entry name" value="DNAJ_2"/>
    <property type="match status" value="1"/>
</dbReference>
<keyword evidence="3" id="KW-1185">Reference proteome</keyword>
<gene>
    <name evidence="2" type="ORF">DKX38_019385</name>
</gene>
<sequence length="307" mass="34014">MESLCFYSSLPPIPPFQKTVTNPINCHNFPSKTNPLRLFPSLSTSSKFKLHCLGRAEEDSPLSTSSAYTVLGIEPGCSSAAIKAAFRAKVKQFHPDLNKDGKVSDLMIRRIIQAYEMLSNLSRSEITERECLDPFEDPECEAFDIFVNEVLCVGKGCPYSCVQRAPHAFTYASSTGTARATSQGHGEDYQVQLAVGQCPRSCIHYVTPSQRVILEEFLDSILEVPYDCSAEADLLYSLIVKASERGRNLTHQELEIATNVFNDANLLGRGNFESVYKACIGDSISCVAVQVPNEDNRQSFKSLKREC</sequence>
<dbReference type="AlphaFoldDB" id="A0A5N5KG81"/>
<dbReference type="SUPFAM" id="SSF46565">
    <property type="entry name" value="Chaperone J-domain"/>
    <property type="match status" value="1"/>
</dbReference>
<dbReference type="Proteomes" id="UP000326939">
    <property type="component" value="Chromosome 13"/>
</dbReference>
<organism evidence="2 3">
    <name type="scientific">Salix brachista</name>
    <dbReference type="NCBI Taxonomy" id="2182728"/>
    <lineage>
        <taxon>Eukaryota</taxon>
        <taxon>Viridiplantae</taxon>
        <taxon>Streptophyta</taxon>
        <taxon>Embryophyta</taxon>
        <taxon>Tracheophyta</taxon>
        <taxon>Spermatophyta</taxon>
        <taxon>Magnoliopsida</taxon>
        <taxon>eudicotyledons</taxon>
        <taxon>Gunneridae</taxon>
        <taxon>Pentapetalae</taxon>
        <taxon>rosids</taxon>
        <taxon>fabids</taxon>
        <taxon>Malpighiales</taxon>
        <taxon>Salicaceae</taxon>
        <taxon>Saliceae</taxon>
        <taxon>Salix</taxon>
    </lineage>
</organism>
<accession>A0A5N5KG81</accession>
<proteinExistence type="predicted"/>
<protein>
    <recommendedName>
        <fullName evidence="1">J domain-containing protein</fullName>
    </recommendedName>
</protein>
<dbReference type="Gene3D" id="3.30.70.20">
    <property type="match status" value="1"/>
</dbReference>
<dbReference type="SMART" id="SM00271">
    <property type="entry name" value="DnaJ"/>
    <property type="match status" value="1"/>
</dbReference>
<dbReference type="InterPro" id="IPR001623">
    <property type="entry name" value="DnaJ_domain"/>
</dbReference>
<name>A0A5N5KG81_9ROSI</name>
<dbReference type="Pfam" id="PF13370">
    <property type="entry name" value="Fer4_13"/>
    <property type="match status" value="1"/>
</dbReference>
<reference evidence="3" key="1">
    <citation type="journal article" date="2019" name="Gigascience">
        <title>De novo genome assembly of the endangered Acer yangbiense, a plant species with extremely small populations endemic to Yunnan Province, China.</title>
        <authorList>
            <person name="Yang J."/>
            <person name="Wariss H.M."/>
            <person name="Tao L."/>
            <person name="Zhang R."/>
            <person name="Yun Q."/>
            <person name="Hollingsworth P."/>
            <person name="Dao Z."/>
            <person name="Luo G."/>
            <person name="Guo H."/>
            <person name="Ma Y."/>
            <person name="Sun W."/>
        </authorList>
    </citation>
    <scope>NUCLEOTIDE SEQUENCE [LARGE SCALE GENOMIC DNA]</scope>
    <source>
        <strain evidence="3">cv. br00</strain>
    </source>
</reference>
<evidence type="ECO:0000313" key="3">
    <source>
        <dbReference type="Proteomes" id="UP000326939"/>
    </source>
</evidence>
<dbReference type="EMBL" id="VDCV01000013">
    <property type="protein sequence ID" value="KAB5529304.1"/>
    <property type="molecule type" value="Genomic_DNA"/>
</dbReference>
<dbReference type="InterPro" id="IPR036869">
    <property type="entry name" value="J_dom_sf"/>
</dbReference>
<dbReference type="Gene3D" id="1.10.287.110">
    <property type="entry name" value="DnaJ domain"/>
    <property type="match status" value="1"/>
</dbReference>
<dbReference type="Pfam" id="PF00226">
    <property type="entry name" value="DnaJ"/>
    <property type="match status" value="1"/>
</dbReference>
<dbReference type="CDD" id="cd06257">
    <property type="entry name" value="DnaJ"/>
    <property type="match status" value="1"/>
</dbReference>
<dbReference type="PANTHER" id="PTHR45295">
    <property type="entry name" value="CHAPERONE PROTEIN DNAJ C76, CHLOROPLASTIC"/>
    <property type="match status" value="1"/>
</dbReference>
<feature type="domain" description="J" evidence="1">
    <location>
        <begin position="66"/>
        <end position="136"/>
    </location>
</feature>
<dbReference type="PANTHER" id="PTHR45295:SF3">
    <property type="entry name" value="CHAPERONE DNAJ-DOMAIN SUPERFAMILY PROTEIN"/>
    <property type="match status" value="1"/>
</dbReference>
<evidence type="ECO:0000259" key="1">
    <source>
        <dbReference type="PROSITE" id="PS50076"/>
    </source>
</evidence>
<dbReference type="Gene3D" id="3.30.200.20">
    <property type="entry name" value="Phosphorylase Kinase, domain 1"/>
    <property type="match status" value="1"/>
</dbReference>
<evidence type="ECO:0000313" key="2">
    <source>
        <dbReference type="EMBL" id="KAB5529304.1"/>
    </source>
</evidence>
<dbReference type="PRINTS" id="PR00625">
    <property type="entry name" value="JDOMAIN"/>
</dbReference>
<comment type="caution">
    <text evidence="2">The sequence shown here is derived from an EMBL/GenBank/DDBJ whole genome shotgun (WGS) entry which is preliminary data.</text>
</comment>